<feature type="compositionally biased region" description="Polar residues" evidence="1">
    <location>
        <begin position="410"/>
        <end position="426"/>
    </location>
</feature>
<feature type="region of interest" description="Disordered" evidence="1">
    <location>
        <begin position="80"/>
        <end position="115"/>
    </location>
</feature>
<feature type="region of interest" description="Disordered" evidence="1">
    <location>
        <begin position="253"/>
        <end position="458"/>
    </location>
</feature>
<organism evidence="2">
    <name type="scientific">Mucor ambiguus</name>
    <dbReference type="NCBI Taxonomy" id="91626"/>
    <lineage>
        <taxon>Eukaryota</taxon>
        <taxon>Fungi</taxon>
        <taxon>Fungi incertae sedis</taxon>
        <taxon>Mucoromycota</taxon>
        <taxon>Mucoromycotina</taxon>
        <taxon>Mucoromycetes</taxon>
        <taxon>Mucorales</taxon>
        <taxon>Mucorineae</taxon>
        <taxon>Mucoraceae</taxon>
        <taxon>Mucor</taxon>
    </lineage>
</organism>
<proteinExistence type="predicted"/>
<reference evidence="2" key="1">
    <citation type="submission" date="2014-09" db="EMBL/GenBank/DDBJ databases">
        <title>Draft genome sequence of an oleaginous Mucoromycotina fungus Mucor ambiguus NBRC6742.</title>
        <authorList>
            <person name="Takeda I."/>
            <person name="Yamane N."/>
            <person name="Morita T."/>
            <person name="Tamano K."/>
            <person name="Machida M."/>
            <person name="Baker S."/>
            <person name="Koike H."/>
        </authorList>
    </citation>
    <scope>NUCLEOTIDE SEQUENCE</scope>
    <source>
        <strain evidence="2">NBRC 6742</strain>
    </source>
</reference>
<dbReference type="PANTHER" id="PTHR48125">
    <property type="entry name" value="LP07818P1"/>
    <property type="match status" value="1"/>
</dbReference>
<evidence type="ECO:0000256" key="1">
    <source>
        <dbReference type="SAM" id="MobiDB-lite"/>
    </source>
</evidence>
<evidence type="ECO:0000313" key="2">
    <source>
        <dbReference type="EMBL" id="GAN00884.1"/>
    </source>
</evidence>
<name>A0A0C9M3X7_9FUNG</name>
<feature type="compositionally biased region" description="Basic and acidic residues" evidence="1">
    <location>
        <begin position="391"/>
        <end position="404"/>
    </location>
</feature>
<feature type="compositionally biased region" description="Low complexity" evidence="1">
    <location>
        <begin position="309"/>
        <end position="334"/>
    </location>
</feature>
<dbReference type="EMBL" id="DF836292">
    <property type="protein sequence ID" value="GAN00884.1"/>
    <property type="molecule type" value="Genomic_DNA"/>
</dbReference>
<dbReference type="Proteomes" id="UP000053815">
    <property type="component" value="Unassembled WGS sequence"/>
</dbReference>
<gene>
    <name evidence="2" type="ORF">MAM1_0003d00310</name>
</gene>
<feature type="compositionally biased region" description="Low complexity" evidence="1">
    <location>
        <begin position="344"/>
        <end position="365"/>
    </location>
</feature>
<protein>
    <submittedName>
        <fullName evidence="2">Uncharacterized protein</fullName>
    </submittedName>
</protein>
<feature type="compositionally biased region" description="Low complexity" evidence="1">
    <location>
        <begin position="260"/>
        <end position="277"/>
    </location>
</feature>
<feature type="compositionally biased region" description="Low complexity" evidence="1">
    <location>
        <begin position="102"/>
        <end position="113"/>
    </location>
</feature>
<feature type="region of interest" description="Disordered" evidence="1">
    <location>
        <begin position="489"/>
        <end position="554"/>
    </location>
</feature>
<dbReference type="AlphaFoldDB" id="A0A0C9M3X7"/>
<sequence>MPKFWDFTNSVPQKRPDESWFCPENVSGPSFPWLHKKKRRALRAKHPLNNAVESHNQLAKAPVPEKPTANVFDRLSTHNTISASKKMHPHLTVEKGRPTPKSHASPQQQHSSQTAVIQEEEQYQLDQDTPAEPVSDRIARIEKELTLNSNAPFKRSNNNEESASQPSKIQKIINAQFSSLSSSLSFKQDIPRSRPATAAYTITSMKPTTKHPTQVEPAANIKVTQPASQQHPPMVNRRSLYNELQMQKTGLLQQNERIRSSTAMPSSEASSLSLPRSQAPHSSTTHRRSLYHELQSQKNGPSHQKKENPSSTPIPSSRPTTLPSTPSHAPRPASLAPPSPKLPQPSQLPQSQMQPQAQPSSQPQPHNDVRMEETEATQNNDDTATSDFFEDLLKAKREKPKDPAPMHTKAMSNAPTNNFFGSLLKSSQEKYKNDHSLSLGGLEEQENTGESTASFFGNLLEASEKRHAIKPLQQQQQVKVNANVSNGNFASFLKSSQEKHKQNHSSQTGSQTTQEKRDELSGAPSIDMEQSRQQTNDRSPSLPPRTAIAIGQHKENVPESVLAKAVPFRPTQMYATPSKQIFTLQEDKYFTDERIAKARKALRESRERTRKWLEALSPNQPVKH</sequence>
<dbReference type="OrthoDB" id="2271080at2759"/>
<evidence type="ECO:0000313" key="3">
    <source>
        <dbReference type="Proteomes" id="UP000053815"/>
    </source>
</evidence>
<accession>A0A0C9M3X7</accession>
<feature type="compositionally biased region" description="Polar residues" evidence="1">
    <location>
        <begin position="504"/>
        <end position="513"/>
    </location>
</feature>
<dbReference type="PANTHER" id="PTHR48125:SF12">
    <property type="entry name" value="AT HOOK TRANSCRIPTION FACTOR FAMILY-RELATED"/>
    <property type="match status" value="1"/>
</dbReference>
<feature type="compositionally biased region" description="Polar residues" evidence="1">
    <location>
        <begin position="376"/>
        <end position="386"/>
    </location>
</feature>
<keyword evidence="3" id="KW-1185">Reference proteome</keyword>